<organism evidence="1 2">
    <name type="scientific">Mycolicibacterium brisbanense</name>
    <dbReference type="NCBI Taxonomy" id="146020"/>
    <lineage>
        <taxon>Bacteria</taxon>
        <taxon>Bacillati</taxon>
        <taxon>Actinomycetota</taxon>
        <taxon>Actinomycetes</taxon>
        <taxon>Mycobacteriales</taxon>
        <taxon>Mycobacteriaceae</taxon>
        <taxon>Mycolicibacterium</taxon>
    </lineage>
</organism>
<dbReference type="STRING" id="146020.RMCB_3246"/>
<keyword evidence="2" id="KW-1185">Reference proteome</keyword>
<dbReference type="Proteomes" id="UP000069620">
    <property type="component" value="Unassembled WGS sequence"/>
</dbReference>
<evidence type="ECO:0000313" key="2">
    <source>
        <dbReference type="Proteomes" id="UP000069620"/>
    </source>
</evidence>
<evidence type="ECO:0000313" key="1">
    <source>
        <dbReference type="EMBL" id="GAS89150.1"/>
    </source>
</evidence>
<reference evidence="2" key="2">
    <citation type="submission" date="2016-02" db="EMBL/GenBank/DDBJ databases">
        <title>Draft genome sequence of five rapidly growing Mycobacterium species.</title>
        <authorList>
            <person name="Katahira K."/>
            <person name="Gotou Y."/>
            <person name="Iida K."/>
            <person name="Ogura Y."/>
            <person name="Hayashi T."/>
        </authorList>
    </citation>
    <scope>NUCLEOTIDE SEQUENCE [LARGE SCALE GENOMIC DNA]</scope>
    <source>
        <strain evidence="2">JCM15654</strain>
    </source>
</reference>
<comment type="caution">
    <text evidence="1">The sequence shown here is derived from an EMBL/GenBank/DDBJ whole genome shotgun (WGS) entry which is preliminary data.</text>
</comment>
<sequence length="407" mass="44147">MTLTPAPTQLAACGPDQLVRCVPGLADIEPDLFDMVTGYGPIPDFAVLPPSSAREDAPQDCRSLPRLGARPDPEFDVAYRPVPASGNRFPANNGDDFHVRFMVGRTGDDMTAQMNEWADHCRMWSVATTMNDNGIHAWIIAESADVLQKFQAGDVDQWPFVTHMAATELPNGVMVQAFYRTSDLSAASRNHVFSEILRAAGRPRPRSALPPALTDWNRAQISSLLPALDVGVSIDAQASLPDSRWLLCPQAEHASLYDPQASWRRPTNPQVTDKTLPPGVEISRALPGTAALAEVRREITTCTAHLTDIPALCAGHDMHQTLDTDSAVADGEETLRITQRWLRVENVQGYDRCAEGTDALRVTQVRGLIVISSAHATVVKGTLGDPALPTSSLDQLQAQTVHAIKTA</sequence>
<reference evidence="2" key="1">
    <citation type="journal article" date="2016" name="Genome Announc.">
        <title>Draft Genome Sequences of Five Rapidly Growing Mycobacterium Species, M. thermoresistibile, M. fortuitum subsp. acetamidolyticum, M. canariasense, M. brisbanense, and M. novocastrense.</title>
        <authorList>
            <person name="Katahira K."/>
            <person name="Ogura Y."/>
            <person name="Gotoh Y."/>
            <person name="Hayashi T."/>
        </authorList>
    </citation>
    <scope>NUCLEOTIDE SEQUENCE [LARGE SCALE GENOMIC DNA]</scope>
    <source>
        <strain evidence="2">JCM15654</strain>
    </source>
</reference>
<gene>
    <name evidence="1" type="ORF">RMCB_3246</name>
</gene>
<proteinExistence type="predicted"/>
<dbReference type="AlphaFoldDB" id="A0A117I5X2"/>
<dbReference type="EMBL" id="BCSX01000027">
    <property type="protein sequence ID" value="GAS89150.1"/>
    <property type="molecule type" value="Genomic_DNA"/>
</dbReference>
<name>A0A117I5X2_9MYCO</name>
<accession>A0A117I5X2</accession>
<protein>
    <submittedName>
        <fullName evidence="1">Uncharacterized protein</fullName>
    </submittedName>
</protein>